<dbReference type="InterPro" id="IPR011649">
    <property type="entry name" value="KaiB_domain"/>
</dbReference>
<feature type="domain" description="KaiB" evidence="1">
    <location>
        <begin position="28"/>
        <end position="109"/>
    </location>
</feature>
<evidence type="ECO:0000259" key="1">
    <source>
        <dbReference type="SMART" id="SM01248"/>
    </source>
</evidence>
<dbReference type="Gene3D" id="3.40.30.10">
    <property type="entry name" value="Glutaredoxin"/>
    <property type="match status" value="1"/>
</dbReference>
<protein>
    <submittedName>
        <fullName evidence="2">Thiol-disulfide isomerase</fullName>
    </submittedName>
</protein>
<dbReference type="InterPro" id="IPR039022">
    <property type="entry name" value="KaiB-like"/>
</dbReference>
<sequence>MSDRLEPTATQAFEHALEDDAAAAYVLRLYVTGATERSAHAIANLRAACEQHLAGRYELEVIDVYQEPLLALQGRILAAPTLVKDAPPPVRRLIGDLSDRVRLFAALDIRSR</sequence>
<proteinExistence type="predicted"/>
<keyword evidence="3" id="KW-1185">Reference proteome</keyword>
<dbReference type="RefSeq" id="WP_173131606.1">
    <property type="nucleotide sequence ID" value="NZ_JABRWJ010000010.1"/>
</dbReference>
<evidence type="ECO:0000313" key="3">
    <source>
        <dbReference type="Proteomes" id="UP000737171"/>
    </source>
</evidence>
<dbReference type="CDD" id="cd02978">
    <property type="entry name" value="KaiB_like"/>
    <property type="match status" value="1"/>
</dbReference>
<comment type="caution">
    <text evidence="2">The sequence shown here is derived from an EMBL/GenBank/DDBJ whole genome shotgun (WGS) entry which is preliminary data.</text>
</comment>
<dbReference type="EMBL" id="JABRWJ010000010">
    <property type="protein sequence ID" value="NRF71105.1"/>
    <property type="molecule type" value="Genomic_DNA"/>
</dbReference>
<dbReference type="Proteomes" id="UP000737171">
    <property type="component" value="Unassembled WGS sequence"/>
</dbReference>
<gene>
    <name evidence="2" type="ORF">HLB44_29325</name>
</gene>
<dbReference type="InterPro" id="IPR036249">
    <property type="entry name" value="Thioredoxin-like_sf"/>
</dbReference>
<name>A0ABX2EQZ4_9BURK</name>
<evidence type="ECO:0000313" key="2">
    <source>
        <dbReference type="EMBL" id="NRF71105.1"/>
    </source>
</evidence>
<dbReference type="GO" id="GO:0016853">
    <property type="term" value="F:isomerase activity"/>
    <property type="evidence" value="ECO:0007669"/>
    <property type="project" value="UniProtKB-KW"/>
</dbReference>
<dbReference type="Pfam" id="PF07689">
    <property type="entry name" value="KaiB"/>
    <property type="match status" value="1"/>
</dbReference>
<dbReference type="PANTHER" id="PTHR41709:SF2">
    <property type="entry name" value="CIRCADIAN CLOCK PROTEIN KAIB2"/>
    <property type="match status" value="1"/>
</dbReference>
<dbReference type="SUPFAM" id="SSF52833">
    <property type="entry name" value="Thioredoxin-like"/>
    <property type="match status" value="1"/>
</dbReference>
<dbReference type="SMART" id="SM01248">
    <property type="entry name" value="KaiB"/>
    <property type="match status" value="1"/>
</dbReference>
<dbReference type="PANTHER" id="PTHR41709">
    <property type="entry name" value="KAIB-LIKE PROTEIN 1"/>
    <property type="match status" value="1"/>
</dbReference>
<organism evidence="2 3">
    <name type="scientific">Pseudaquabacterium terrae</name>
    <dbReference type="NCBI Taxonomy" id="2732868"/>
    <lineage>
        <taxon>Bacteria</taxon>
        <taxon>Pseudomonadati</taxon>
        <taxon>Pseudomonadota</taxon>
        <taxon>Betaproteobacteria</taxon>
        <taxon>Burkholderiales</taxon>
        <taxon>Sphaerotilaceae</taxon>
        <taxon>Pseudaquabacterium</taxon>
    </lineage>
</organism>
<reference evidence="2 3" key="1">
    <citation type="submission" date="2020-05" db="EMBL/GenBank/DDBJ databases">
        <title>Aquincola sp. isolate from soil.</title>
        <authorList>
            <person name="Han J."/>
            <person name="Kim D.-U."/>
        </authorList>
    </citation>
    <scope>NUCLEOTIDE SEQUENCE [LARGE SCALE GENOMIC DNA]</scope>
    <source>
        <strain evidence="2 3">S2</strain>
    </source>
</reference>
<keyword evidence="2" id="KW-0413">Isomerase</keyword>
<accession>A0ABX2EQZ4</accession>